<dbReference type="Proteomes" id="UP000000552">
    <property type="component" value="Chromosome"/>
</dbReference>
<evidence type="ECO:0000313" key="1">
    <source>
        <dbReference type="EMBL" id="BAB48059.1"/>
    </source>
</evidence>
<dbReference type="EMBL" id="BA000012">
    <property type="protein sequence ID" value="BAB48059.1"/>
    <property type="molecule type" value="Genomic_DNA"/>
</dbReference>
<sequence length="117" mass="12734">MKPHVRAAVAAIALSHSSGRNVSSVYSYSELKYVNIDASVQGNVVDAYDYNNSCHIDGTLPSLYHYGQNSHIDLQPQSGGQYDGYDYGSNSHFELTVSGNSAELYDYGEGGFFSFST</sequence>
<dbReference type="RefSeq" id="WP_010909415.1">
    <property type="nucleotide sequence ID" value="NC_002678.2"/>
</dbReference>
<protein>
    <submittedName>
        <fullName evidence="1">Mlr0480 protein</fullName>
    </submittedName>
</protein>
<dbReference type="HOGENOM" id="CLU_157142_0_0_5"/>
<dbReference type="AlphaFoldDB" id="Q98MQ4"/>
<accession>Q98MQ4</accession>
<gene>
    <name evidence="1" type="ordered locus">mlr0480</name>
</gene>
<reference evidence="1 2" key="1">
    <citation type="journal article" date="2000" name="DNA Res.">
        <title>Complete genome structure of the nitrogen-fixing symbiotic bacterium Mesorhizobium loti.</title>
        <authorList>
            <person name="Kaneko T."/>
            <person name="Nakamura Y."/>
            <person name="Sato S."/>
            <person name="Asamizu E."/>
            <person name="Kato T."/>
            <person name="Sasamoto S."/>
            <person name="Watanabe A."/>
            <person name="Idesawa K."/>
            <person name="Ishikawa A."/>
            <person name="Kawashima K."/>
            <person name="Kimura T."/>
            <person name="Kishida Y."/>
            <person name="Kiyokawa C."/>
            <person name="Kohara M."/>
            <person name="Matsumoto M."/>
            <person name="Matsuno A."/>
            <person name="Mochizuki Y."/>
            <person name="Nakayama S."/>
            <person name="Nakazaki N."/>
            <person name="Shimpo S."/>
            <person name="Sugimoto M."/>
            <person name="Takeuchi C."/>
            <person name="Yamada M."/>
            <person name="Tabata S."/>
        </authorList>
    </citation>
    <scope>NUCLEOTIDE SEQUENCE [LARGE SCALE GENOMIC DNA]</scope>
    <source>
        <strain evidence="2">LMG 29417 / CECT 9101 / MAFF 303099</strain>
    </source>
</reference>
<organism evidence="1 2">
    <name type="scientific">Mesorhizobium japonicum (strain LMG 29417 / CECT 9101 / MAFF 303099)</name>
    <name type="common">Mesorhizobium loti (strain MAFF 303099)</name>
    <dbReference type="NCBI Taxonomy" id="266835"/>
    <lineage>
        <taxon>Bacteria</taxon>
        <taxon>Pseudomonadati</taxon>
        <taxon>Pseudomonadota</taxon>
        <taxon>Alphaproteobacteria</taxon>
        <taxon>Hyphomicrobiales</taxon>
        <taxon>Phyllobacteriaceae</taxon>
        <taxon>Mesorhizobium</taxon>
    </lineage>
</organism>
<dbReference type="PATRIC" id="fig|266835.9.peg.388"/>
<evidence type="ECO:0000313" key="2">
    <source>
        <dbReference type="Proteomes" id="UP000000552"/>
    </source>
</evidence>
<proteinExistence type="predicted"/>
<dbReference type="InterPro" id="IPR022444">
    <property type="entry name" value="Cofactor-bd_rpt"/>
</dbReference>
<name>Q98MQ4_RHILO</name>
<dbReference type="NCBIfam" id="TIGR03807">
    <property type="entry name" value="RR_fam_repeat"/>
    <property type="match status" value="1"/>
</dbReference>
<dbReference type="eggNOG" id="ENOG5033EPT">
    <property type="taxonomic scope" value="Bacteria"/>
</dbReference>
<dbReference type="KEGG" id="mlo:mlr0480"/>